<dbReference type="AlphaFoldDB" id="A0A150GV84"/>
<accession>A0A150GV84</accession>
<comment type="caution">
    <text evidence="1">The sequence shown here is derived from an EMBL/GenBank/DDBJ whole genome shotgun (WGS) entry which is preliminary data.</text>
</comment>
<dbReference type="OrthoDB" id="549134at2759"/>
<organism evidence="1 2">
    <name type="scientific">Gonium pectorale</name>
    <name type="common">Green alga</name>
    <dbReference type="NCBI Taxonomy" id="33097"/>
    <lineage>
        <taxon>Eukaryota</taxon>
        <taxon>Viridiplantae</taxon>
        <taxon>Chlorophyta</taxon>
        <taxon>core chlorophytes</taxon>
        <taxon>Chlorophyceae</taxon>
        <taxon>CS clade</taxon>
        <taxon>Chlamydomonadales</taxon>
        <taxon>Volvocaceae</taxon>
        <taxon>Gonium</taxon>
    </lineage>
</organism>
<dbReference type="PANTHER" id="PTHR46586">
    <property type="entry name" value="ANKYRIN REPEAT-CONTAINING PROTEIN"/>
    <property type="match status" value="1"/>
</dbReference>
<reference evidence="2" key="1">
    <citation type="journal article" date="2016" name="Nat. Commun.">
        <title>The Gonium pectorale genome demonstrates co-option of cell cycle regulation during the evolution of multicellularity.</title>
        <authorList>
            <person name="Hanschen E.R."/>
            <person name="Marriage T.N."/>
            <person name="Ferris P.J."/>
            <person name="Hamaji T."/>
            <person name="Toyoda A."/>
            <person name="Fujiyama A."/>
            <person name="Neme R."/>
            <person name="Noguchi H."/>
            <person name="Minakuchi Y."/>
            <person name="Suzuki M."/>
            <person name="Kawai-Toyooka H."/>
            <person name="Smith D.R."/>
            <person name="Sparks H."/>
            <person name="Anderson J."/>
            <person name="Bakaric R."/>
            <person name="Luria V."/>
            <person name="Karger A."/>
            <person name="Kirschner M.W."/>
            <person name="Durand P.M."/>
            <person name="Michod R.E."/>
            <person name="Nozaki H."/>
            <person name="Olson B.J."/>
        </authorList>
    </citation>
    <scope>NUCLEOTIDE SEQUENCE [LARGE SCALE GENOMIC DNA]</scope>
    <source>
        <strain evidence="2">NIES-2863</strain>
    </source>
</reference>
<dbReference type="InterPro" id="IPR052050">
    <property type="entry name" value="SecEffector_AnkRepeat"/>
</dbReference>
<proteinExistence type="predicted"/>
<dbReference type="PANTHER" id="PTHR46586:SF3">
    <property type="entry name" value="ANKYRIN REPEAT-CONTAINING PROTEIN"/>
    <property type="match status" value="1"/>
</dbReference>
<dbReference type="Proteomes" id="UP000075714">
    <property type="component" value="Unassembled WGS sequence"/>
</dbReference>
<sequence length="447" mass="47848">MRWAARSLQTELTPAVLQEACATGHPQWHDKIEWLLGNGCAWDQGTLAIAAAAGRLDVLKLLHSHGLEPAQHCHAAALGGGHIHVCVWLERHGVPLPLDRRAALDKAASGGHLAALRWLVEERGSQQEVTTAGGVALLCAAAAGGDVETISYILEWRRRRAVPTQEALAAMLSEALTAAALQGRFAAVRYLVERQNVPLSEALTAVVAAAPLMEDADGRRREEDTRAGMLRWLRDRGCPFDGRAVVQPLLQGDVAAASVAYEAYPVGAFREAALLALASSGAGLTALRWLFEHGGALQSGTALMAAAARCGSLDTIKWLHELRYALDETVLVQAAAAGSSAMLVWLVEHGCPMGHAGAAYLVPATQPEGPDWATLETLCQLGCPWGTTETFRHIAQRCMRQPWAVQLLVWLASRGCPHEPQDVRIAATELGRQDLVIRIARAAAAQT</sequence>
<evidence type="ECO:0000313" key="2">
    <source>
        <dbReference type="Proteomes" id="UP000075714"/>
    </source>
</evidence>
<dbReference type="SUPFAM" id="SSF48403">
    <property type="entry name" value="Ankyrin repeat"/>
    <property type="match status" value="1"/>
</dbReference>
<gene>
    <name evidence="1" type="ORF">GPECTOR_6g621</name>
</gene>
<dbReference type="EMBL" id="LSYV01000007">
    <property type="protein sequence ID" value="KXZ53704.1"/>
    <property type="molecule type" value="Genomic_DNA"/>
</dbReference>
<evidence type="ECO:0000313" key="1">
    <source>
        <dbReference type="EMBL" id="KXZ53704.1"/>
    </source>
</evidence>
<evidence type="ECO:0008006" key="3">
    <source>
        <dbReference type="Google" id="ProtNLM"/>
    </source>
</evidence>
<dbReference type="Gene3D" id="1.25.40.20">
    <property type="entry name" value="Ankyrin repeat-containing domain"/>
    <property type="match status" value="1"/>
</dbReference>
<protein>
    <recommendedName>
        <fullName evidence="3">Ankyrin repeat domain-containing protein</fullName>
    </recommendedName>
</protein>
<keyword evidence="2" id="KW-1185">Reference proteome</keyword>
<dbReference type="InterPro" id="IPR036770">
    <property type="entry name" value="Ankyrin_rpt-contain_sf"/>
</dbReference>
<name>A0A150GV84_GONPE</name>
<dbReference type="STRING" id="33097.A0A150GV84"/>